<evidence type="ECO:0000313" key="18">
    <source>
        <dbReference type="Proteomes" id="UP000013827"/>
    </source>
</evidence>
<dbReference type="SUPFAM" id="SSF54495">
    <property type="entry name" value="UBC-like"/>
    <property type="match status" value="1"/>
</dbReference>
<organism evidence="17 18">
    <name type="scientific">Emiliania huxleyi (strain CCMP1516)</name>
    <dbReference type="NCBI Taxonomy" id="280463"/>
    <lineage>
        <taxon>Eukaryota</taxon>
        <taxon>Haptista</taxon>
        <taxon>Haptophyta</taxon>
        <taxon>Prymnesiophyceae</taxon>
        <taxon>Isochrysidales</taxon>
        <taxon>Noelaerhabdaceae</taxon>
        <taxon>Emiliania</taxon>
    </lineage>
</organism>
<keyword evidence="9" id="KW-0067">ATP-binding</keyword>
<keyword evidence="10" id="KW-0539">Nucleus</keyword>
<evidence type="ECO:0000256" key="5">
    <source>
        <dbReference type="ARBA" id="ARBA00022679"/>
    </source>
</evidence>
<dbReference type="PANTHER" id="PTHR46116:SF26">
    <property type="entry name" value="UBIQUITIN-CONJUGATING ENZYME E2 Z"/>
    <property type="match status" value="1"/>
</dbReference>
<comment type="subcellular location">
    <subcellularLocation>
        <location evidence="2">Cytoplasm</location>
    </subcellularLocation>
    <subcellularLocation>
        <location evidence="1">Nucleus</location>
    </subcellularLocation>
</comment>
<keyword evidence="18" id="KW-1185">Reference proteome</keyword>
<evidence type="ECO:0000256" key="11">
    <source>
        <dbReference type="ARBA" id="ARBA00039894"/>
    </source>
</evidence>
<evidence type="ECO:0000256" key="14">
    <source>
        <dbReference type="ARBA" id="ARBA00042401"/>
    </source>
</evidence>
<evidence type="ECO:0000256" key="13">
    <source>
        <dbReference type="ARBA" id="ARBA00042316"/>
    </source>
</evidence>
<reference evidence="17" key="2">
    <citation type="submission" date="2024-10" db="UniProtKB">
        <authorList>
            <consortium name="EnsemblProtists"/>
        </authorList>
    </citation>
    <scope>IDENTIFICATION</scope>
</reference>
<keyword evidence="4" id="KW-0963">Cytoplasm</keyword>
<keyword evidence="7" id="KW-0547">Nucleotide-binding</keyword>
<dbReference type="CDD" id="cd23809">
    <property type="entry name" value="UBCc_UBE2Z"/>
    <property type="match status" value="1"/>
</dbReference>
<feature type="compositionally biased region" description="Gly residues" evidence="15">
    <location>
        <begin position="264"/>
        <end position="280"/>
    </location>
</feature>
<sequence length="306" mass="32983">MGSEWDPLLADDNSSGKVVRCVYSQTLNLTRDPPEGIFAMIDEHRATIVHALICGPRDTVYDGGFFYFLLRFPNDYPFSPPKVRLMTTGGGSVHFNPNLYSCGKVCLSILGTWSGPAWTPVQNLTSVLLSIQSLLSTDPYYNEPGVPRNVVASEQYSDYVRHETMRVAVLDMVGDTSLARSMPPKLLSVARSLFIAHFPVYRDTCEEHAKRNPEGAAFADPLGKTTGTFCWRGLGSRLAAVGSRLGAANFEPDAERSERDAEGEGGGQGGSGSPSGGSGGEWLSQALTPRQRHASPGQPAVARLSA</sequence>
<feature type="domain" description="UBC core" evidence="16">
    <location>
        <begin position="17"/>
        <end position="178"/>
    </location>
</feature>
<dbReference type="EC" id="2.3.2.23" evidence="3"/>
<keyword evidence="5" id="KW-0808">Transferase</keyword>
<dbReference type="RefSeq" id="XP_005769512.1">
    <property type="nucleotide sequence ID" value="XM_005769455.1"/>
</dbReference>
<dbReference type="EnsemblProtists" id="EOD17083">
    <property type="protein sequence ID" value="EOD17083"/>
    <property type="gene ID" value="EMIHUDRAFT_244438"/>
</dbReference>
<evidence type="ECO:0000256" key="2">
    <source>
        <dbReference type="ARBA" id="ARBA00004496"/>
    </source>
</evidence>
<evidence type="ECO:0000256" key="15">
    <source>
        <dbReference type="SAM" id="MobiDB-lite"/>
    </source>
</evidence>
<dbReference type="GeneID" id="17263240"/>
<dbReference type="AlphaFoldDB" id="A0A0D3J0P8"/>
<protein>
    <recommendedName>
        <fullName evidence="11">Ubiquitin-conjugating enzyme E2 Z</fullName>
        <ecNumber evidence="3">2.3.2.23</ecNumber>
    </recommendedName>
    <alternativeName>
        <fullName evidence="12">E2 ubiquitin-conjugating enzyme Z</fullName>
    </alternativeName>
    <alternativeName>
        <fullName evidence="14">Ubiquitin carrier protein Z</fullName>
    </alternativeName>
    <alternativeName>
        <fullName evidence="13">Ubiquitin-protein ligase Z</fullName>
    </alternativeName>
</protein>
<dbReference type="OMA" id="KHQQENP"/>
<dbReference type="PANTHER" id="PTHR46116">
    <property type="entry name" value="(E3-INDEPENDENT) E2 UBIQUITIN-CONJUGATING ENZYME"/>
    <property type="match status" value="1"/>
</dbReference>
<dbReference type="GO" id="GO:0004869">
    <property type="term" value="F:cysteine-type endopeptidase inhibitor activity"/>
    <property type="evidence" value="ECO:0007669"/>
    <property type="project" value="TreeGrafter"/>
</dbReference>
<dbReference type="Proteomes" id="UP000013827">
    <property type="component" value="Unassembled WGS sequence"/>
</dbReference>
<evidence type="ECO:0000259" key="16">
    <source>
        <dbReference type="PROSITE" id="PS50127"/>
    </source>
</evidence>
<dbReference type="GO" id="GO:0005737">
    <property type="term" value="C:cytoplasm"/>
    <property type="evidence" value="ECO:0007669"/>
    <property type="project" value="UniProtKB-SubCell"/>
</dbReference>
<evidence type="ECO:0000256" key="1">
    <source>
        <dbReference type="ARBA" id="ARBA00004123"/>
    </source>
</evidence>
<dbReference type="GO" id="GO:0005634">
    <property type="term" value="C:nucleus"/>
    <property type="evidence" value="ECO:0007669"/>
    <property type="project" value="UniProtKB-SubCell"/>
</dbReference>
<evidence type="ECO:0000256" key="4">
    <source>
        <dbReference type="ARBA" id="ARBA00022490"/>
    </source>
</evidence>
<dbReference type="GO" id="GO:0005524">
    <property type="term" value="F:ATP binding"/>
    <property type="evidence" value="ECO:0007669"/>
    <property type="project" value="UniProtKB-KW"/>
</dbReference>
<dbReference type="PROSITE" id="PS50127">
    <property type="entry name" value="UBC_2"/>
    <property type="match status" value="1"/>
</dbReference>
<evidence type="ECO:0000313" key="17">
    <source>
        <dbReference type="EnsemblProtists" id="EOD17083"/>
    </source>
</evidence>
<feature type="compositionally biased region" description="Basic and acidic residues" evidence="15">
    <location>
        <begin position="253"/>
        <end position="262"/>
    </location>
</feature>
<evidence type="ECO:0000256" key="10">
    <source>
        <dbReference type="ARBA" id="ARBA00023242"/>
    </source>
</evidence>
<dbReference type="Pfam" id="PF00179">
    <property type="entry name" value="UQ_con"/>
    <property type="match status" value="1"/>
</dbReference>
<dbReference type="PaxDb" id="2903-EOD17083"/>
<dbReference type="STRING" id="2903.R1C3F3"/>
<dbReference type="InterPro" id="IPR016135">
    <property type="entry name" value="UBQ-conjugating_enzyme/RWD"/>
</dbReference>
<evidence type="ECO:0000256" key="3">
    <source>
        <dbReference type="ARBA" id="ARBA00012486"/>
    </source>
</evidence>
<dbReference type="InterPro" id="IPR000608">
    <property type="entry name" value="UBC"/>
</dbReference>
<evidence type="ECO:0000256" key="12">
    <source>
        <dbReference type="ARBA" id="ARBA00041798"/>
    </source>
</evidence>
<dbReference type="Gene3D" id="3.10.110.10">
    <property type="entry name" value="Ubiquitin Conjugating Enzyme"/>
    <property type="match status" value="1"/>
</dbReference>
<dbReference type="HOGENOM" id="CLU_025097_2_0_1"/>
<proteinExistence type="predicted"/>
<keyword evidence="8" id="KW-0833">Ubl conjugation pathway</keyword>
<dbReference type="KEGG" id="ehx:EMIHUDRAFT_244438"/>
<keyword evidence="6" id="KW-0053">Apoptosis</keyword>
<name>A0A0D3J0P8_EMIH1</name>
<evidence type="ECO:0000256" key="8">
    <source>
        <dbReference type="ARBA" id="ARBA00022786"/>
    </source>
</evidence>
<feature type="region of interest" description="Disordered" evidence="15">
    <location>
        <begin position="249"/>
        <end position="306"/>
    </location>
</feature>
<dbReference type="SMART" id="SM00212">
    <property type="entry name" value="UBCc"/>
    <property type="match status" value="1"/>
</dbReference>
<dbReference type="GO" id="GO:0061631">
    <property type="term" value="F:ubiquitin conjugating enzyme activity"/>
    <property type="evidence" value="ECO:0007669"/>
    <property type="project" value="UniProtKB-EC"/>
</dbReference>
<accession>A0A0D3J0P8</accession>
<evidence type="ECO:0000256" key="7">
    <source>
        <dbReference type="ARBA" id="ARBA00022741"/>
    </source>
</evidence>
<reference evidence="18" key="1">
    <citation type="journal article" date="2013" name="Nature">
        <title>Pan genome of the phytoplankton Emiliania underpins its global distribution.</title>
        <authorList>
            <person name="Read B.A."/>
            <person name="Kegel J."/>
            <person name="Klute M.J."/>
            <person name="Kuo A."/>
            <person name="Lefebvre S.C."/>
            <person name="Maumus F."/>
            <person name="Mayer C."/>
            <person name="Miller J."/>
            <person name="Monier A."/>
            <person name="Salamov A."/>
            <person name="Young J."/>
            <person name="Aguilar M."/>
            <person name="Claverie J.M."/>
            <person name="Frickenhaus S."/>
            <person name="Gonzalez K."/>
            <person name="Herman E.K."/>
            <person name="Lin Y.C."/>
            <person name="Napier J."/>
            <person name="Ogata H."/>
            <person name="Sarno A.F."/>
            <person name="Shmutz J."/>
            <person name="Schroeder D."/>
            <person name="de Vargas C."/>
            <person name="Verret F."/>
            <person name="von Dassow P."/>
            <person name="Valentin K."/>
            <person name="Van de Peer Y."/>
            <person name="Wheeler G."/>
            <person name="Dacks J.B."/>
            <person name="Delwiche C.F."/>
            <person name="Dyhrman S.T."/>
            <person name="Glockner G."/>
            <person name="John U."/>
            <person name="Richards T."/>
            <person name="Worden A.Z."/>
            <person name="Zhang X."/>
            <person name="Grigoriev I.V."/>
            <person name="Allen A.E."/>
            <person name="Bidle K."/>
            <person name="Borodovsky M."/>
            <person name="Bowler C."/>
            <person name="Brownlee C."/>
            <person name="Cock J.M."/>
            <person name="Elias M."/>
            <person name="Gladyshev V.N."/>
            <person name="Groth M."/>
            <person name="Guda C."/>
            <person name="Hadaegh A."/>
            <person name="Iglesias-Rodriguez M.D."/>
            <person name="Jenkins J."/>
            <person name="Jones B.M."/>
            <person name="Lawson T."/>
            <person name="Leese F."/>
            <person name="Lindquist E."/>
            <person name="Lobanov A."/>
            <person name="Lomsadze A."/>
            <person name="Malik S.B."/>
            <person name="Marsh M.E."/>
            <person name="Mackinder L."/>
            <person name="Mock T."/>
            <person name="Mueller-Roeber B."/>
            <person name="Pagarete A."/>
            <person name="Parker M."/>
            <person name="Probert I."/>
            <person name="Quesneville H."/>
            <person name="Raines C."/>
            <person name="Rensing S.A."/>
            <person name="Riano-Pachon D.M."/>
            <person name="Richier S."/>
            <person name="Rokitta S."/>
            <person name="Shiraiwa Y."/>
            <person name="Soanes D.M."/>
            <person name="van der Giezen M."/>
            <person name="Wahlund T.M."/>
            <person name="Williams B."/>
            <person name="Wilson W."/>
            <person name="Wolfe G."/>
            <person name="Wurch L.L."/>
        </authorList>
    </citation>
    <scope>NUCLEOTIDE SEQUENCE</scope>
</reference>
<evidence type="ECO:0000256" key="6">
    <source>
        <dbReference type="ARBA" id="ARBA00022703"/>
    </source>
</evidence>
<dbReference type="eggNOG" id="KOG0895">
    <property type="taxonomic scope" value="Eukaryota"/>
</dbReference>
<evidence type="ECO:0000256" key="9">
    <source>
        <dbReference type="ARBA" id="ARBA00022840"/>
    </source>
</evidence>